<feature type="region of interest" description="Disordered" evidence="1">
    <location>
        <begin position="20"/>
        <end position="39"/>
    </location>
</feature>
<dbReference type="AlphaFoldDB" id="A0A3B0ZGE7"/>
<sequence length="39" mass="4357">MKRSGVELDSLGKQLEMIATRAQNNENDESGEDDSVELF</sequence>
<evidence type="ECO:0000313" key="2">
    <source>
        <dbReference type="EMBL" id="VAW92495.1"/>
    </source>
</evidence>
<organism evidence="2">
    <name type="scientific">hydrothermal vent metagenome</name>
    <dbReference type="NCBI Taxonomy" id="652676"/>
    <lineage>
        <taxon>unclassified sequences</taxon>
        <taxon>metagenomes</taxon>
        <taxon>ecological metagenomes</taxon>
    </lineage>
</organism>
<proteinExistence type="predicted"/>
<accession>A0A3B0ZGE7</accession>
<gene>
    <name evidence="2" type="ORF">MNBD_GAMMA21-531</name>
</gene>
<protein>
    <submittedName>
        <fullName evidence="2">Uncharacterized protein</fullName>
    </submittedName>
</protein>
<reference evidence="2" key="1">
    <citation type="submission" date="2018-06" db="EMBL/GenBank/DDBJ databases">
        <authorList>
            <person name="Zhirakovskaya E."/>
        </authorList>
    </citation>
    <scope>NUCLEOTIDE SEQUENCE</scope>
</reference>
<name>A0A3B0ZGE7_9ZZZZ</name>
<dbReference type="EMBL" id="UOFR01000015">
    <property type="protein sequence ID" value="VAW92495.1"/>
    <property type="molecule type" value="Genomic_DNA"/>
</dbReference>
<evidence type="ECO:0000256" key="1">
    <source>
        <dbReference type="SAM" id="MobiDB-lite"/>
    </source>
</evidence>
<feature type="compositionally biased region" description="Acidic residues" evidence="1">
    <location>
        <begin position="26"/>
        <end position="39"/>
    </location>
</feature>